<sequence>MVNLAGYTSAILNVVIVLRQRNLQTSSSSIRIYTSVRCCIISKYLVGNWEIQHNLQLRVELITDRFSLDLNSITHNVYLMPYQDK</sequence>
<dbReference type="EMBL" id="SKCS01000593">
    <property type="protein sequence ID" value="TNN05128.1"/>
    <property type="molecule type" value="Genomic_DNA"/>
</dbReference>
<evidence type="ECO:0000313" key="2">
    <source>
        <dbReference type="Proteomes" id="UP000311919"/>
    </source>
</evidence>
<reference evidence="1 2" key="1">
    <citation type="submission" date="2019-03" db="EMBL/GenBank/DDBJ databases">
        <title>An improved genome assembly of the fluke Schistosoma japonicum.</title>
        <authorList>
            <person name="Hu W."/>
            <person name="Luo F."/>
            <person name="Yin M."/>
            <person name="Mo X."/>
            <person name="Sun C."/>
            <person name="Wu Q."/>
            <person name="Zhu B."/>
            <person name="Xiang M."/>
            <person name="Wang J."/>
            <person name="Wang Y."/>
            <person name="Zhang T."/>
            <person name="Xu B."/>
            <person name="Zheng H."/>
            <person name="Feng Z."/>
        </authorList>
    </citation>
    <scope>NUCLEOTIDE SEQUENCE [LARGE SCALE GENOMIC DNA]</scope>
    <source>
        <strain evidence="1">HuSjv2</strain>
        <tissue evidence="1">Worms</tissue>
    </source>
</reference>
<evidence type="ECO:0000313" key="1">
    <source>
        <dbReference type="EMBL" id="TNN05128.1"/>
    </source>
</evidence>
<accession>A0A4Z2CLL9</accession>
<proteinExistence type="predicted"/>
<name>A0A4Z2CLL9_SCHJA</name>
<gene>
    <name evidence="1" type="ORF">EWB00_009642</name>
</gene>
<comment type="caution">
    <text evidence="1">The sequence shown here is derived from an EMBL/GenBank/DDBJ whole genome shotgun (WGS) entry which is preliminary data.</text>
</comment>
<organism evidence="1 2">
    <name type="scientific">Schistosoma japonicum</name>
    <name type="common">Blood fluke</name>
    <dbReference type="NCBI Taxonomy" id="6182"/>
    <lineage>
        <taxon>Eukaryota</taxon>
        <taxon>Metazoa</taxon>
        <taxon>Spiralia</taxon>
        <taxon>Lophotrochozoa</taxon>
        <taxon>Platyhelminthes</taxon>
        <taxon>Trematoda</taxon>
        <taxon>Digenea</taxon>
        <taxon>Strigeidida</taxon>
        <taxon>Schistosomatoidea</taxon>
        <taxon>Schistosomatidae</taxon>
        <taxon>Schistosoma</taxon>
    </lineage>
</organism>
<protein>
    <submittedName>
        <fullName evidence="1">Uncharacterized protein</fullName>
    </submittedName>
</protein>
<dbReference type="AlphaFoldDB" id="A0A4Z2CLL9"/>
<dbReference type="Proteomes" id="UP000311919">
    <property type="component" value="Unassembled WGS sequence"/>
</dbReference>
<keyword evidence="2" id="KW-1185">Reference proteome</keyword>